<accession>A0A7C9AUT8</accession>
<name>A0A7C9AUT8_OPUST</name>
<evidence type="ECO:0000313" key="1">
    <source>
        <dbReference type="EMBL" id="MBA4675391.1"/>
    </source>
</evidence>
<reference evidence="1" key="1">
    <citation type="journal article" date="2013" name="J. Plant Res.">
        <title>Effect of fungi and light on seed germination of three Opuntia species from semiarid lands of central Mexico.</title>
        <authorList>
            <person name="Delgado-Sanchez P."/>
            <person name="Jimenez-Bremont J.F."/>
            <person name="Guerrero-Gonzalez Mde L."/>
            <person name="Flores J."/>
        </authorList>
    </citation>
    <scope>NUCLEOTIDE SEQUENCE</scope>
    <source>
        <tissue evidence="1">Cladode</tissue>
    </source>
</reference>
<dbReference type="AlphaFoldDB" id="A0A7C9AUT8"/>
<sequence length="203" mass="22254">MGMDNFVNRRPRFAFSREFPAGCGISSSSSSLVSCSRVKYVHNFNRDLPPGCGPNAGKITQTFPEKLESVRISGSVGGVRTKPPLNDKTLLKIPVKPRGKEAAGFCSMDTVKIKPLLSEKLVKEGSQKVKGREAGGFCSMGIMRNKNPLSDEMVAQNRQNLKGNDSADAVKNKPPLSDKLVKGEELVRSGERENVLEMLRLFR</sequence>
<reference evidence="1" key="2">
    <citation type="submission" date="2020-07" db="EMBL/GenBank/DDBJ databases">
        <authorList>
            <person name="Vera ALvarez R."/>
            <person name="Arias-Moreno D.M."/>
            <person name="Jimenez-Jacinto V."/>
            <person name="Jimenez-Bremont J.F."/>
            <person name="Swaminathan K."/>
            <person name="Moose S.P."/>
            <person name="Guerrero-Gonzalez M.L."/>
            <person name="Marino-Ramirez L."/>
            <person name="Landsman D."/>
            <person name="Rodriguez-Kessler M."/>
            <person name="Delgado-Sanchez P."/>
        </authorList>
    </citation>
    <scope>NUCLEOTIDE SEQUENCE</scope>
    <source>
        <tissue evidence="1">Cladode</tissue>
    </source>
</reference>
<dbReference type="EMBL" id="GISG01267062">
    <property type="protein sequence ID" value="MBA4675391.1"/>
    <property type="molecule type" value="Transcribed_RNA"/>
</dbReference>
<organism evidence="1">
    <name type="scientific">Opuntia streptacantha</name>
    <name type="common">Prickly pear cactus</name>
    <name type="synonym">Opuntia cardona</name>
    <dbReference type="NCBI Taxonomy" id="393608"/>
    <lineage>
        <taxon>Eukaryota</taxon>
        <taxon>Viridiplantae</taxon>
        <taxon>Streptophyta</taxon>
        <taxon>Embryophyta</taxon>
        <taxon>Tracheophyta</taxon>
        <taxon>Spermatophyta</taxon>
        <taxon>Magnoliopsida</taxon>
        <taxon>eudicotyledons</taxon>
        <taxon>Gunneridae</taxon>
        <taxon>Pentapetalae</taxon>
        <taxon>Caryophyllales</taxon>
        <taxon>Cactineae</taxon>
        <taxon>Cactaceae</taxon>
        <taxon>Opuntioideae</taxon>
        <taxon>Opuntia</taxon>
    </lineage>
</organism>
<protein>
    <submittedName>
        <fullName evidence="1">Uncharacterized protein</fullName>
    </submittedName>
</protein>
<proteinExistence type="predicted"/>